<proteinExistence type="predicted"/>
<evidence type="ECO:0000256" key="1">
    <source>
        <dbReference type="SAM" id="MobiDB-lite"/>
    </source>
</evidence>
<feature type="compositionally biased region" description="Polar residues" evidence="1">
    <location>
        <begin position="763"/>
        <end position="772"/>
    </location>
</feature>
<sequence length="907" mass="97612">MAFVGSQSNQSTFKLMLPDRMHCDVPFAEVLSYPFYKNTERYEQCLNAAFLTANISEDRFCFILEPGENARTLELVVPALPSSIIGFNSPRTKRLLLFAALRAYLKNQCTYANKRYIREIKLMSDFMTANETSKALNFESQRQVDTILASNISVTDFLNSLIAEPEIRYLWALVKGKSGDVYRLRICDTELALFKETGNDPAIHVWPWQEVGEPKSIKKEIRMPWLITEERPQLSNLLPDVLNSKKPENLNDAKRRRLSRADSIPTPIVFDAKYQYTISVFAEDSNSANKLVFQIVSVRAMALANENQPAPNAEKIAVPPQGDVAAETAAIPNAQMLPANGKTQEKKKTAATKKKKGFSLCGLNCMSRKKVADAEIDESIQPNHRPADLVQPPLPQPQAESIPASAKNSEASSQKTVKANVESPTVPQRRRSSSGSYSGVDIVMPEKAIYISLPNDLKTPTQNGGTFVLTKTPASTFNTSASLFKDSNHSPTSELLKEPQFSSIYKPQSNETTLAGNTTLSSFNATNQAKSLTQSTIPTDSNQNSFNFANRNEETPLIGLTNAEKTESADGGAQPSAKRQDSVPTPTSPIGGRTPTTPRSSIPLPRNPTKTMVGALHPPSSFHSEENLESKASNSATISVEISPEETKQEYYKPAVPATPVLTSDNRSNQETKTEPPESAQSEKPANNISGFAHSSPVAPTTPVANHNGISNGVSVVSPSGSPISTSPAPTPPTQTRRTSGLMGPKVVVNKPGIKVFKGGNAPSLTSSQSSIGKAGRNEGETQNTGNGVSGNSVPLITQKSEVSSPTTPLTTPAPTLPSPTTSPTVAVSPKPVSNIRPPSVTVEGLSLRGRSSIPTRSSSGPRNASYDNGSSSSTNPDSAPRSIPPPITGIRMPSRLPRQTAAKGNI</sequence>
<name>A0A564YD98_HYMDI</name>
<keyword evidence="3" id="KW-1185">Reference proteome</keyword>
<gene>
    <name evidence="2" type="ORF">WMSIL1_LOCUS5334</name>
</gene>
<feature type="region of interest" description="Disordered" evidence="1">
    <location>
        <begin position="565"/>
        <end position="907"/>
    </location>
</feature>
<reference evidence="2 3" key="1">
    <citation type="submission" date="2019-07" db="EMBL/GenBank/DDBJ databases">
        <authorList>
            <person name="Jastrzebski P J."/>
            <person name="Paukszto L."/>
            <person name="Jastrzebski P J."/>
        </authorList>
    </citation>
    <scope>NUCLEOTIDE SEQUENCE [LARGE SCALE GENOMIC DNA]</scope>
    <source>
        <strain evidence="2 3">WMS-il1</strain>
    </source>
</reference>
<feature type="compositionally biased region" description="Polar residues" evidence="1">
    <location>
        <begin position="630"/>
        <end position="640"/>
    </location>
</feature>
<feature type="compositionally biased region" description="Polar residues" evidence="1">
    <location>
        <begin position="853"/>
        <end position="878"/>
    </location>
</feature>
<feature type="compositionally biased region" description="Low complexity" evidence="1">
    <location>
        <begin position="708"/>
        <end position="728"/>
    </location>
</feature>
<organism evidence="2 3">
    <name type="scientific">Hymenolepis diminuta</name>
    <name type="common">Rat tapeworm</name>
    <dbReference type="NCBI Taxonomy" id="6216"/>
    <lineage>
        <taxon>Eukaryota</taxon>
        <taxon>Metazoa</taxon>
        <taxon>Spiralia</taxon>
        <taxon>Lophotrochozoa</taxon>
        <taxon>Platyhelminthes</taxon>
        <taxon>Cestoda</taxon>
        <taxon>Eucestoda</taxon>
        <taxon>Cyclophyllidea</taxon>
        <taxon>Hymenolepididae</taxon>
        <taxon>Hymenolepis</taxon>
    </lineage>
</organism>
<protein>
    <submittedName>
        <fullName evidence="2">Uncharacterized protein</fullName>
    </submittedName>
</protein>
<dbReference type="AlphaFoldDB" id="A0A564YD98"/>
<feature type="region of interest" description="Disordered" evidence="1">
    <location>
        <begin position="380"/>
        <end position="439"/>
    </location>
</feature>
<feature type="compositionally biased region" description="Polar residues" evidence="1">
    <location>
        <begin position="781"/>
        <end position="802"/>
    </location>
</feature>
<evidence type="ECO:0000313" key="3">
    <source>
        <dbReference type="Proteomes" id="UP000321570"/>
    </source>
</evidence>
<dbReference type="Proteomes" id="UP000321570">
    <property type="component" value="Unassembled WGS sequence"/>
</dbReference>
<evidence type="ECO:0000313" key="2">
    <source>
        <dbReference type="EMBL" id="VUZ45257.1"/>
    </source>
</evidence>
<feature type="compositionally biased region" description="Low complexity" evidence="1">
    <location>
        <begin position="803"/>
        <end position="834"/>
    </location>
</feature>
<dbReference type="EMBL" id="CABIJS010000166">
    <property type="protein sequence ID" value="VUZ45257.1"/>
    <property type="molecule type" value="Genomic_DNA"/>
</dbReference>
<accession>A0A564YD98</accession>
<feature type="compositionally biased region" description="Polar residues" evidence="1">
    <location>
        <begin position="406"/>
        <end position="426"/>
    </location>
</feature>
<feature type="compositionally biased region" description="Polar residues" evidence="1">
    <location>
        <begin position="679"/>
        <end position="690"/>
    </location>
</feature>